<dbReference type="InterPro" id="IPR050984">
    <property type="entry name" value="Gfo/Idh/MocA_domain"/>
</dbReference>
<dbReference type="GO" id="GO:0000166">
    <property type="term" value="F:nucleotide binding"/>
    <property type="evidence" value="ECO:0007669"/>
    <property type="project" value="InterPro"/>
</dbReference>
<accession>A0A6J6J855</accession>
<dbReference type="Gene3D" id="3.40.50.720">
    <property type="entry name" value="NAD(P)-binding Rossmann-like Domain"/>
    <property type="match status" value="1"/>
</dbReference>
<dbReference type="GO" id="GO:0016491">
    <property type="term" value="F:oxidoreductase activity"/>
    <property type="evidence" value="ECO:0007669"/>
    <property type="project" value="UniProtKB-KW"/>
</dbReference>
<evidence type="ECO:0000313" key="5">
    <source>
        <dbReference type="EMBL" id="CAB4632199.1"/>
    </source>
</evidence>
<dbReference type="AlphaFoldDB" id="A0A6J6J855"/>
<comment type="similarity">
    <text evidence="1">Belongs to the Gfo/Idh/MocA family.</text>
</comment>
<dbReference type="Pfam" id="PF22725">
    <property type="entry name" value="GFO_IDH_MocA_C3"/>
    <property type="match status" value="1"/>
</dbReference>
<dbReference type="Pfam" id="PF01408">
    <property type="entry name" value="GFO_IDH_MocA"/>
    <property type="match status" value="1"/>
</dbReference>
<dbReference type="SUPFAM" id="SSF55347">
    <property type="entry name" value="Glyceraldehyde-3-phosphate dehydrogenase-like, C-terminal domain"/>
    <property type="match status" value="1"/>
</dbReference>
<gene>
    <name evidence="5" type="ORF">UFOPK2001_00599</name>
</gene>
<dbReference type="Gene3D" id="3.30.360.10">
    <property type="entry name" value="Dihydrodipicolinate Reductase, domain 2"/>
    <property type="match status" value="1"/>
</dbReference>
<dbReference type="InterPro" id="IPR055170">
    <property type="entry name" value="GFO_IDH_MocA-like_dom"/>
</dbReference>
<dbReference type="PANTHER" id="PTHR22604">
    <property type="entry name" value="OXIDOREDUCTASES"/>
    <property type="match status" value="1"/>
</dbReference>
<evidence type="ECO:0000256" key="1">
    <source>
        <dbReference type="ARBA" id="ARBA00010928"/>
    </source>
</evidence>
<name>A0A6J6J855_9ZZZZ</name>
<organism evidence="5">
    <name type="scientific">freshwater metagenome</name>
    <dbReference type="NCBI Taxonomy" id="449393"/>
    <lineage>
        <taxon>unclassified sequences</taxon>
        <taxon>metagenomes</taxon>
        <taxon>ecological metagenomes</taxon>
    </lineage>
</organism>
<dbReference type="InterPro" id="IPR036291">
    <property type="entry name" value="NAD(P)-bd_dom_sf"/>
</dbReference>
<proteinExistence type="inferred from homology"/>
<dbReference type="SUPFAM" id="SSF51735">
    <property type="entry name" value="NAD(P)-binding Rossmann-fold domains"/>
    <property type="match status" value="1"/>
</dbReference>
<reference evidence="5" key="1">
    <citation type="submission" date="2020-05" db="EMBL/GenBank/DDBJ databases">
        <authorList>
            <person name="Chiriac C."/>
            <person name="Salcher M."/>
            <person name="Ghai R."/>
            <person name="Kavagutti S V."/>
        </authorList>
    </citation>
    <scope>NUCLEOTIDE SEQUENCE</scope>
</reference>
<dbReference type="EMBL" id="CAEZVN010000045">
    <property type="protein sequence ID" value="CAB4632199.1"/>
    <property type="molecule type" value="Genomic_DNA"/>
</dbReference>
<protein>
    <submittedName>
        <fullName evidence="5">Unannotated protein</fullName>
    </submittedName>
</protein>
<feature type="domain" description="GFO/IDH/MocA-like oxidoreductase" evidence="4">
    <location>
        <begin position="135"/>
        <end position="246"/>
    </location>
</feature>
<sequence>MSEQLRWGFLGAGGISTVIAADFQLAGIKIQAVGTRHISGANAFADQFNVPNRHEGYEALVNDPEVDIIYISTVQPLHAEQALLAIAAGKHVLVEKPFALNARQAKQVRDAARAKGVFAMEAMWTRFLPSMDEIFKVINSGQIGEVRFVTADHSQYLPETFAPRLWKPELGGGALLDLGIYPVSFFARVLGSPSKVIAEATIANTGVDLMTSAVFQYANGAQAAMTTSMEIFGPINASVAGTLGRIDIDTSFYEHTSFTVYETDLSRESGVQKQVRRYEDKIEGRGMQYQALEVERCIHAGLTESPIMSLDETVSIMETMDEIREQTGVKYPGE</sequence>
<evidence type="ECO:0000259" key="3">
    <source>
        <dbReference type="Pfam" id="PF01408"/>
    </source>
</evidence>
<keyword evidence="2" id="KW-0560">Oxidoreductase</keyword>
<evidence type="ECO:0000256" key="2">
    <source>
        <dbReference type="ARBA" id="ARBA00023002"/>
    </source>
</evidence>
<dbReference type="PANTHER" id="PTHR22604:SF105">
    <property type="entry name" value="TRANS-1,2-DIHYDROBENZENE-1,2-DIOL DEHYDROGENASE"/>
    <property type="match status" value="1"/>
</dbReference>
<feature type="domain" description="Gfo/Idh/MocA-like oxidoreductase N-terminal" evidence="3">
    <location>
        <begin position="5"/>
        <end position="120"/>
    </location>
</feature>
<evidence type="ECO:0000259" key="4">
    <source>
        <dbReference type="Pfam" id="PF22725"/>
    </source>
</evidence>
<dbReference type="InterPro" id="IPR000683">
    <property type="entry name" value="Gfo/Idh/MocA-like_OxRdtase_N"/>
</dbReference>